<evidence type="ECO:0000256" key="1">
    <source>
        <dbReference type="SAM" id="MobiDB-lite"/>
    </source>
</evidence>
<dbReference type="AlphaFoldDB" id="A0A9D4CJ28"/>
<comment type="caution">
    <text evidence="2">The sequence shown here is derived from an EMBL/GenBank/DDBJ whole genome shotgun (WGS) entry which is preliminary data.</text>
</comment>
<feature type="region of interest" description="Disordered" evidence="1">
    <location>
        <begin position="1"/>
        <end position="38"/>
    </location>
</feature>
<feature type="compositionally biased region" description="Basic and acidic residues" evidence="1">
    <location>
        <begin position="14"/>
        <end position="34"/>
    </location>
</feature>
<name>A0A9D4CJ28_DREPO</name>
<gene>
    <name evidence="2" type="ORF">DPMN_051060</name>
</gene>
<proteinExistence type="predicted"/>
<reference evidence="2" key="2">
    <citation type="submission" date="2020-11" db="EMBL/GenBank/DDBJ databases">
        <authorList>
            <person name="McCartney M.A."/>
            <person name="Auch B."/>
            <person name="Kono T."/>
            <person name="Mallez S."/>
            <person name="Becker A."/>
            <person name="Gohl D.M."/>
            <person name="Silverstein K.A.T."/>
            <person name="Koren S."/>
            <person name="Bechman K.B."/>
            <person name="Herman A."/>
            <person name="Abrahante J.E."/>
            <person name="Garbe J."/>
        </authorList>
    </citation>
    <scope>NUCLEOTIDE SEQUENCE</scope>
    <source>
        <strain evidence="2">Duluth1</strain>
        <tissue evidence="2">Whole animal</tissue>
    </source>
</reference>
<dbReference type="EMBL" id="JAIWYP010000012">
    <property type="protein sequence ID" value="KAH3725225.1"/>
    <property type="molecule type" value="Genomic_DNA"/>
</dbReference>
<organism evidence="2 3">
    <name type="scientific">Dreissena polymorpha</name>
    <name type="common">Zebra mussel</name>
    <name type="synonym">Mytilus polymorpha</name>
    <dbReference type="NCBI Taxonomy" id="45954"/>
    <lineage>
        <taxon>Eukaryota</taxon>
        <taxon>Metazoa</taxon>
        <taxon>Spiralia</taxon>
        <taxon>Lophotrochozoa</taxon>
        <taxon>Mollusca</taxon>
        <taxon>Bivalvia</taxon>
        <taxon>Autobranchia</taxon>
        <taxon>Heteroconchia</taxon>
        <taxon>Euheterodonta</taxon>
        <taxon>Imparidentia</taxon>
        <taxon>Neoheterodontei</taxon>
        <taxon>Myida</taxon>
        <taxon>Dreissenoidea</taxon>
        <taxon>Dreissenidae</taxon>
        <taxon>Dreissena</taxon>
    </lineage>
</organism>
<dbReference type="Proteomes" id="UP000828390">
    <property type="component" value="Unassembled WGS sequence"/>
</dbReference>
<accession>A0A9D4CJ28</accession>
<keyword evidence="3" id="KW-1185">Reference proteome</keyword>
<sequence length="239" mass="28422">MAEKIYINDLNNENQDRPASENDYEDRQNSENTRRNAVHIIKPDKTIDISDVLKASKDEEDERYVGNPINIRSTSGSEHAFTATDDFLFDYLMTLIKETLSNHDEKHRDVHQLEDRKREFVNVLPFMPSIEEYKRMMKAKTDNLYLCKEYDNKRESLDVSSWRNRKPNSGHENSPYELLKCLHLNVIPSRVFEEAVLQTRRLYFIYVPNRSGLFALAIPVYEDWYRRKPFGLEEDDKYE</sequence>
<reference evidence="2" key="1">
    <citation type="journal article" date="2019" name="bioRxiv">
        <title>The Genome of the Zebra Mussel, Dreissena polymorpha: A Resource for Invasive Species Research.</title>
        <authorList>
            <person name="McCartney M.A."/>
            <person name="Auch B."/>
            <person name="Kono T."/>
            <person name="Mallez S."/>
            <person name="Zhang Y."/>
            <person name="Obille A."/>
            <person name="Becker A."/>
            <person name="Abrahante J.E."/>
            <person name="Garbe J."/>
            <person name="Badalamenti J.P."/>
            <person name="Herman A."/>
            <person name="Mangelson H."/>
            <person name="Liachko I."/>
            <person name="Sullivan S."/>
            <person name="Sone E.D."/>
            <person name="Koren S."/>
            <person name="Silverstein K.A.T."/>
            <person name="Beckman K.B."/>
            <person name="Gohl D.M."/>
        </authorList>
    </citation>
    <scope>NUCLEOTIDE SEQUENCE</scope>
    <source>
        <strain evidence="2">Duluth1</strain>
        <tissue evidence="2">Whole animal</tissue>
    </source>
</reference>
<protein>
    <submittedName>
        <fullName evidence="2">Uncharacterized protein</fullName>
    </submittedName>
</protein>
<evidence type="ECO:0000313" key="3">
    <source>
        <dbReference type="Proteomes" id="UP000828390"/>
    </source>
</evidence>
<evidence type="ECO:0000313" key="2">
    <source>
        <dbReference type="EMBL" id="KAH3725225.1"/>
    </source>
</evidence>